<dbReference type="OrthoDB" id="196650at2759"/>
<evidence type="ECO:0000256" key="14">
    <source>
        <dbReference type="ARBA" id="ARBA00023136"/>
    </source>
</evidence>
<evidence type="ECO:0000256" key="15">
    <source>
        <dbReference type="ARBA" id="ARBA00023140"/>
    </source>
</evidence>
<dbReference type="GO" id="GO:0005811">
    <property type="term" value="C:lipid droplet"/>
    <property type="evidence" value="ECO:0007669"/>
    <property type="project" value="UniProtKB-SubCell"/>
</dbReference>
<evidence type="ECO:0000256" key="9">
    <source>
        <dbReference type="ARBA" id="ARBA00022692"/>
    </source>
</evidence>
<evidence type="ECO:0000256" key="20">
    <source>
        <dbReference type="SAM" id="Phobius"/>
    </source>
</evidence>
<evidence type="ECO:0000256" key="17">
    <source>
        <dbReference type="ARBA" id="ARBA00060276"/>
    </source>
</evidence>
<comment type="subcellular location">
    <subcellularLocation>
        <location evidence="3">Cell membrane</location>
        <topology evidence="3">Multi-pass membrane protein</topology>
    </subcellularLocation>
    <subcellularLocation>
        <location evidence="1">Lipid droplet</location>
    </subcellularLocation>
    <subcellularLocation>
        <location evidence="2">Peroxisome membrane</location>
        <topology evidence="2">Multi-pass membrane protein</topology>
    </subcellularLocation>
</comment>
<dbReference type="Pfam" id="PF13193">
    <property type="entry name" value="AMP-binding_C"/>
    <property type="match status" value="1"/>
</dbReference>
<keyword evidence="6" id="KW-1003">Cell membrane</keyword>
<keyword evidence="24" id="KW-1185">Reference proteome</keyword>
<evidence type="ECO:0000256" key="18">
    <source>
        <dbReference type="ARBA" id="ARBA00068795"/>
    </source>
</evidence>
<dbReference type="PANTHER" id="PTHR43107">
    <property type="entry name" value="LONG-CHAIN FATTY ACID TRANSPORT PROTEIN"/>
    <property type="match status" value="1"/>
</dbReference>
<dbReference type="GO" id="GO:0005778">
    <property type="term" value="C:peroxisomal membrane"/>
    <property type="evidence" value="ECO:0007669"/>
    <property type="project" value="UniProtKB-SubCell"/>
</dbReference>
<dbReference type="GO" id="GO:0005524">
    <property type="term" value="F:ATP binding"/>
    <property type="evidence" value="ECO:0007669"/>
    <property type="project" value="UniProtKB-KW"/>
</dbReference>
<evidence type="ECO:0000256" key="1">
    <source>
        <dbReference type="ARBA" id="ARBA00004502"/>
    </source>
</evidence>
<comment type="function">
    <text evidence="17">Acyl-CoA synthetase required for both the import of long chain fatty acids (LCFAs) (C14-C18) and the activation very long chain fatty acids (VLCFAs) (C20-C26) by esterification of the fatty acids into metabolically active CoA-thioesters for subsequent degradation or incorporation into phospholipids. The transport and fatty acyl-CoA synthetase activities are genetically separable and are thus independent activities. Esterifies VLCFAs in the peroxisome matrix. The VLCFAs are actively transported into peroxisomes by a PXA1-PXA2 heterodimeric transporter in the peroxisomal membrane.</text>
</comment>
<evidence type="ECO:0000256" key="3">
    <source>
        <dbReference type="ARBA" id="ARBA00004651"/>
    </source>
</evidence>
<dbReference type="PANTHER" id="PTHR43107:SF6">
    <property type="entry name" value="ACYL-COA SYNTHETASE FAMILY PROTEIN (CEFD1), PUTATIVE (AFU_ORTHOLOGUE AFUA_6G03630)-RELATED"/>
    <property type="match status" value="1"/>
</dbReference>
<dbReference type="GO" id="GO:0044539">
    <property type="term" value="P:long-chain fatty acid import into cell"/>
    <property type="evidence" value="ECO:0007669"/>
    <property type="project" value="TreeGrafter"/>
</dbReference>
<evidence type="ECO:0000256" key="16">
    <source>
        <dbReference type="ARBA" id="ARBA00051585"/>
    </source>
</evidence>
<dbReference type="Gene3D" id="3.30.300.30">
    <property type="match status" value="1"/>
</dbReference>
<name>A0A8H7E576_9EURO</name>
<evidence type="ECO:0000256" key="8">
    <source>
        <dbReference type="ARBA" id="ARBA00022677"/>
    </source>
</evidence>
<dbReference type="InterPro" id="IPR020845">
    <property type="entry name" value="AMP-binding_CS"/>
</dbReference>
<dbReference type="SUPFAM" id="SSF56801">
    <property type="entry name" value="Acetyl-CoA synthetase-like"/>
    <property type="match status" value="1"/>
</dbReference>
<evidence type="ECO:0000259" key="22">
    <source>
        <dbReference type="Pfam" id="PF13193"/>
    </source>
</evidence>
<accession>A0A8H7E576</accession>
<gene>
    <name evidence="23" type="ORF">GJ744_010858</name>
</gene>
<dbReference type="InterPro" id="IPR025110">
    <property type="entry name" value="AMP-bd_C"/>
</dbReference>
<keyword evidence="9 20" id="KW-0812">Transmembrane</keyword>
<comment type="similarity">
    <text evidence="4">Belongs to the ATP-dependent AMP-binding enzyme family.</text>
</comment>
<feature type="domain" description="AMP-binding enzyme C-terminal" evidence="22">
    <location>
        <begin position="514"/>
        <end position="590"/>
    </location>
</feature>
<evidence type="ECO:0000256" key="6">
    <source>
        <dbReference type="ARBA" id="ARBA00022475"/>
    </source>
</evidence>
<dbReference type="Gene3D" id="3.40.50.12780">
    <property type="entry name" value="N-terminal domain of ligase-like"/>
    <property type="match status" value="1"/>
</dbReference>
<evidence type="ECO:0000313" key="23">
    <source>
        <dbReference type="EMBL" id="KAF7507176.1"/>
    </source>
</evidence>
<evidence type="ECO:0000256" key="7">
    <source>
        <dbReference type="ARBA" id="ARBA00022598"/>
    </source>
</evidence>
<keyword evidence="11" id="KW-0067">ATP-binding</keyword>
<dbReference type="Pfam" id="PF00501">
    <property type="entry name" value="AMP-binding"/>
    <property type="match status" value="1"/>
</dbReference>
<evidence type="ECO:0000256" key="11">
    <source>
        <dbReference type="ARBA" id="ARBA00022840"/>
    </source>
</evidence>
<keyword evidence="14 20" id="KW-0472">Membrane</keyword>
<evidence type="ECO:0000259" key="21">
    <source>
        <dbReference type="Pfam" id="PF00501"/>
    </source>
</evidence>
<organism evidence="23 24">
    <name type="scientific">Endocarpon pusillum</name>
    <dbReference type="NCBI Taxonomy" id="364733"/>
    <lineage>
        <taxon>Eukaryota</taxon>
        <taxon>Fungi</taxon>
        <taxon>Dikarya</taxon>
        <taxon>Ascomycota</taxon>
        <taxon>Pezizomycotina</taxon>
        <taxon>Eurotiomycetes</taxon>
        <taxon>Chaetothyriomycetidae</taxon>
        <taxon>Verrucariales</taxon>
        <taxon>Verrucariaceae</taxon>
        <taxon>Endocarpon</taxon>
    </lineage>
</organism>
<dbReference type="Proteomes" id="UP000606974">
    <property type="component" value="Unassembled WGS sequence"/>
</dbReference>
<evidence type="ECO:0000256" key="4">
    <source>
        <dbReference type="ARBA" id="ARBA00006432"/>
    </source>
</evidence>
<dbReference type="AlphaFoldDB" id="A0A8H7E576"/>
<protein>
    <recommendedName>
        <fullName evidence="18">Very long-chain fatty acid transport protein</fullName>
    </recommendedName>
    <alternativeName>
        <fullName evidence="19">Very-long-chain acyl-CoA synthetase</fullName>
    </alternativeName>
</protein>
<feature type="domain" description="AMP-dependent synthetase/ligase" evidence="21">
    <location>
        <begin position="74"/>
        <end position="457"/>
    </location>
</feature>
<keyword evidence="13" id="KW-0445">Lipid transport</keyword>
<keyword evidence="12 20" id="KW-1133">Transmembrane helix</keyword>
<dbReference type="InterPro" id="IPR045851">
    <property type="entry name" value="AMP-bd_C_sf"/>
</dbReference>
<dbReference type="PROSITE" id="PS00455">
    <property type="entry name" value="AMP_BINDING"/>
    <property type="match status" value="1"/>
</dbReference>
<comment type="caution">
    <text evidence="23">The sequence shown here is derived from an EMBL/GenBank/DDBJ whole genome shotgun (WGS) entry which is preliminary data.</text>
</comment>
<keyword evidence="15" id="KW-0576">Peroxisome</keyword>
<evidence type="ECO:0000313" key="24">
    <source>
        <dbReference type="Proteomes" id="UP000606974"/>
    </source>
</evidence>
<keyword evidence="8" id="KW-0551">Lipid droplet</keyword>
<reference evidence="23" key="1">
    <citation type="submission" date="2020-02" db="EMBL/GenBank/DDBJ databases">
        <authorList>
            <person name="Palmer J.M."/>
        </authorList>
    </citation>
    <scope>NUCLEOTIDE SEQUENCE</scope>
    <source>
        <strain evidence="23">EPUS1.4</strain>
        <tissue evidence="23">Thallus</tissue>
    </source>
</reference>
<feature type="transmembrane region" description="Helical" evidence="20">
    <location>
        <begin position="15"/>
        <end position="36"/>
    </location>
</feature>
<dbReference type="GO" id="GO:0009898">
    <property type="term" value="C:cytoplasmic side of plasma membrane"/>
    <property type="evidence" value="ECO:0007669"/>
    <property type="project" value="TreeGrafter"/>
</dbReference>
<evidence type="ECO:0000256" key="2">
    <source>
        <dbReference type="ARBA" id="ARBA00004585"/>
    </source>
</evidence>
<proteinExistence type="inferred from homology"/>
<evidence type="ECO:0000256" key="12">
    <source>
        <dbReference type="ARBA" id="ARBA00022989"/>
    </source>
</evidence>
<keyword evidence="7" id="KW-0436">Ligase</keyword>
<dbReference type="InterPro" id="IPR042099">
    <property type="entry name" value="ANL_N_sf"/>
</dbReference>
<dbReference type="GO" id="GO:0005324">
    <property type="term" value="F:long-chain fatty acid transmembrane transporter activity"/>
    <property type="evidence" value="ECO:0007669"/>
    <property type="project" value="TreeGrafter"/>
</dbReference>
<evidence type="ECO:0000256" key="13">
    <source>
        <dbReference type="ARBA" id="ARBA00023055"/>
    </source>
</evidence>
<evidence type="ECO:0000256" key="5">
    <source>
        <dbReference type="ARBA" id="ARBA00022448"/>
    </source>
</evidence>
<dbReference type="GO" id="GO:0004467">
    <property type="term" value="F:long-chain fatty acid-CoA ligase activity"/>
    <property type="evidence" value="ECO:0007669"/>
    <property type="project" value="TreeGrafter"/>
</dbReference>
<dbReference type="InterPro" id="IPR000873">
    <property type="entry name" value="AMP-dep_synth/lig_dom"/>
</dbReference>
<dbReference type="EMBL" id="JAACFV010000073">
    <property type="protein sequence ID" value="KAF7507176.1"/>
    <property type="molecule type" value="Genomic_DNA"/>
</dbReference>
<dbReference type="FunFam" id="3.40.50.12780:FF:000019">
    <property type="entry name" value="Long-chain fatty acid transporter"/>
    <property type="match status" value="1"/>
</dbReference>
<keyword evidence="10" id="KW-0547">Nucleotide-binding</keyword>
<keyword evidence="5" id="KW-0813">Transport</keyword>
<evidence type="ECO:0000256" key="10">
    <source>
        <dbReference type="ARBA" id="ARBA00022741"/>
    </source>
</evidence>
<sequence length="653" mass="73657">MALGMYETSTLGDHYAYMNIVATAAAAGGAAVTAYLNAKYHLAKDLDLLILRKRAQRDYDKAVKEDRLSFWYLFEAAAAKYSDATCLWSREGTYTWTETRALAIQYAQWFLSQGVQPGQLVGFYLTNQPEFIICGLATWCIGCVPAFINYNLEGTALEHCLSICGARLLLIDQDPSCRQRVESSRTNIENQIGMAIHILDFSLKHTISKIQLDPPSDSYRAGIKGSFPFCLLYTSGTTGLPKASAFTIARYRLSGAHLRPSFDSRPGAGGDRWYICMPMYHGTGSVSSIGCLFQGVSVAIGKRFSVSKFWKDIHDSEATFFVYVGETARYLLNVRPDPLERGHKIRGVYGNGLRPDVWERFRTRFNIPENFEFFASTEGMFALWNWDRGGWLGPCVGHHGLIMRALFHNIYIPVLIDHDTDNIWRDPTTGFAQRTKYEEGGEILVKVPHKQAFQGYWNAEEATDKKFVHDVFKKGDIYYRTGDALRRLPDGRWYFLDRLGDAFRWKSENVSTAEVAEVLGRFPGVVEANVYGVLLPNHDGRAGCAALLVEESKKEGFDYNALLRFAKARLPKYAIPVFVRVVRKSAHTHNLKQNKVLLRREGVDPRRRLEVGRRRDDGLLWLGEEGDGWLCGVYGGGVEEVGKRGGQVMMIQV</sequence>
<evidence type="ECO:0000256" key="19">
    <source>
        <dbReference type="ARBA" id="ARBA00078285"/>
    </source>
</evidence>
<dbReference type="FunFam" id="3.30.300.30:FF:000020">
    <property type="entry name" value="Long-chain fatty acid transporter"/>
    <property type="match status" value="1"/>
</dbReference>
<comment type="catalytic activity">
    <reaction evidence="16">
        <text>a very long-chain fatty acid + ATP + CoA = a very long-chain fatty acyl-CoA + AMP + diphosphate</text>
        <dbReference type="Rhea" id="RHEA:54536"/>
        <dbReference type="ChEBI" id="CHEBI:30616"/>
        <dbReference type="ChEBI" id="CHEBI:33019"/>
        <dbReference type="ChEBI" id="CHEBI:57287"/>
        <dbReference type="ChEBI" id="CHEBI:58950"/>
        <dbReference type="ChEBI" id="CHEBI:138261"/>
        <dbReference type="ChEBI" id="CHEBI:456215"/>
    </reaction>
</comment>